<dbReference type="GO" id="GO:0006508">
    <property type="term" value="P:proteolysis"/>
    <property type="evidence" value="ECO:0007669"/>
    <property type="project" value="UniProtKB-KW"/>
</dbReference>
<dbReference type="Gene3D" id="3.30.70.1490">
    <property type="entry name" value="Cysteine protease Prp"/>
    <property type="match status" value="1"/>
</dbReference>
<keyword evidence="2 7" id="KW-0645">Protease</keyword>
<dbReference type="PANTHER" id="PTHR39178">
    <property type="entry name" value="HYPOTHETICAL RIBOSOME-ASSOCIATED PROTEIN"/>
    <property type="match status" value="1"/>
</dbReference>
<proteinExistence type="inferred from homology"/>
<keyword evidence="1" id="KW-0690">Ribosome biogenesis</keyword>
<dbReference type="EMBL" id="JABZMK010000002">
    <property type="protein sequence ID" value="MBF1128723.1"/>
    <property type="molecule type" value="Genomic_DNA"/>
</dbReference>
<name>A0A930B4I3_9FIRM</name>
<dbReference type="GO" id="GO:0042254">
    <property type="term" value="P:ribosome biogenesis"/>
    <property type="evidence" value="ECO:0007669"/>
    <property type="project" value="UniProtKB-KW"/>
</dbReference>
<evidence type="ECO:0000256" key="1">
    <source>
        <dbReference type="ARBA" id="ARBA00022517"/>
    </source>
</evidence>
<dbReference type="InterPro" id="IPR036764">
    <property type="entry name" value="Peptidase_Prp_sf"/>
</dbReference>
<evidence type="ECO:0000256" key="3">
    <source>
        <dbReference type="ARBA" id="ARBA00022801"/>
    </source>
</evidence>
<evidence type="ECO:0000313" key="7">
    <source>
        <dbReference type="EMBL" id="MBF1128723.1"/>
    </source>
</evidence>
<dbReference type="Proteomes" id="UP000757890">
    <property type="component" value="Unassembled WGS sequence"/>
</dbReference>
<dbReference type="AlphaFoldDB" id="A0A930B4I3"/>
<comment type="caution">
    <text evidence="7">The sequence shown here is derived from an EMBL/GenBank/DDBJ whole genome shotgun (WGS) entry which is preliminary data.</text>
</comment>
<dbReference type="SUPFAM" id="SSF118010">
    <property type="entry name" value="TM1457-like"/>
    <property type="match status" value="1"/>
</dbReference>
<protein>
    <recommendedName>
        <fullName evidence="6">Ribosomal processing cysteine protease Prp</fullName>
    </recommendedName>
</protein>
<reference evidence="7" key="1">
    <citation type="submission" date="2020-04" db="EMBL/GenBank/DDBJ databases">
        <title>Deep metagenomics examines the oral microbiome during advanced dental caries in children, revealing novel taxa and co-occurrences with host molecules.</title>
        <authorList>
            <person name="Baker J.L."/>
            <person name="Morton J.T."/>
            <person name="Dinis M."/>
            <person name="Alvarez R."/>
            <person name="Tran N.C."/>
            <person name="Knight R."/>
            <person name="Edlund A."/>
        </authorList>
    </citation>
    <scope>NUCLEOTIDE SEQUENCE</scope>
    <source>
        <strain evidence="7">JCVI_32_bin.14</strain>
    </source>
</reference>
<evidence type="ECO:0000313" key="8">
    <source>
        <dbReference type="Proteomes" id="UP000757890"/>
    </source>
</evidence>
<evidence type="ECO:0000256" key="6">
    <source>
        <dbReference type="ARBA" id="ARBA00044538"/>
    </source>
</evidence>
<dbReference type="PANTHER" id="PTHR39178:SF1">
    <property type="entry name" value="RIBOSOMAL-PROCESSING CYSTEINE PROTEASE PRP"/>
    <property type="match status" value="1"/>
</dbReference>
<organism evidence="7 8">
    <name type="scientific">Dialister invisus</name>
    <dbReference type="NCBI Taxonomy" id="218538"/>
    <lineage>
        <taxon>Bacteria</taxon>
        <taxon>Bacillati</taxon>
        <taxon>Bacillota</taxon>
        <taxon>Negativicutes</taxon>
        <taxon>Veillonellales</taxon>
        <taxon>Veillonellaceae</taxon>
        <taxon>Dialister</taxon>
    </lineage>
</organism>
<evidence type="ECO:0000256" key="4">
    <source>
        <dbReference type="ARBA" id="ARBA00022807"/>
    </source>
</evidence>
<sequence>MITVTMYLSAGEFCKGFTIKGHADSYVGDSQYDLVCAAVSAVTLTCALGLRDILGKQGTYDSENGFMNVNIADKADEQSELLVKTMLQGLKMIQGKYPDTIKLINVKG</sequence>
<evidence type="ECO:0000256" key="5">
    <source>
        <dbReference type="ARBA" id="ARBA00044503"/>
    </source>
</evidence>
<dbReference type="InterPro" id="IPR007422">
    <property type="entry name" value="Peptidase_Prp"/>
</dbReference>
<accession>A0A930B4I3</accession>
<evidence type="ECO:0000256" key="2">
    <source>
        <dbReference type="ARBA" id="ARBA00022670"/>
    </source>
</evidence>
<dbReference type="Pfam" id="PF04327">
    <property type="entry name" value="Peptidase_Prp"/>
    <property type="match status" value="1"/>
</dbReference>
<comment type="similarity">
    <text evidence="5">Belongs to the Prp family.</text>
</comment>
<keyword evidence="4" id="KW-0788">Thiol protease</keyword>
<keyword evidence="3" id="KW-0378">Hydrolase</keyword>
<dbReference type="CDD" id="cd16332">
    <property type="entry name" value="Prp-like"/>
    <property type="match status" value="1"/>
</dbReference>
<dbReference type="RefSeq" id="WP_227137030.1">
    <property type="nucleotide sequence ID" value="NZ_CAJPSS010000002.1"/>
</dbReference>
<gene>
    <name evidence="7" type="ORF">HXL70_01535</name>
</gene>
<dbReference type="GO" id="GO:0008234">
    <property type="term" value="F:cysteine-type peptidase activity"/>
    <property type="evidence" value="ECO:0007669"/>
    <property type="project" value="UniProtKB-KW"/>
</dbReference>